<dbReference type="HOGENOM" id="CLU_2204218_0_0_2"/>
<dbReference type="OrthoDB" id="8136at2157"/>
<evidence type="ECO:0000313" key="2">
    <source>
        <dbReference type="Proteomes" id="UP000000254"/>
    </source>
</evidence>
<reference evidence="2" key="1">
    <citation type="journal article" date="2009" name="BMC Genomics">
        <title>The complete genome sequence of Staphylothermus marinus reveals differences in sulfur metabolism among heterotrophic Crenarchaeota.</title>
        <authorList>
            <person name="Anderson I.J."/>
            <person name="Dharmarajan L."/>
            <person name="Rodriguez J."/>
            <person name="Hooper S."/>
            <person name="Porat I."/>
            <person name="Ulrich L.E."/>
            <person name="Elkins J.G."/>
            <person name="Mavromatis K."/>
            <person name="Sun H."/>
            <person name="Land M."/>
            <person name="Lapidus A."/>
            <person name="Lucas S."/>
            <person name="Barry K."/>
            <person name="Huber H."/>
            <person name="Zhulin I.B."/>
            <person name="Whitman W.B."/>
            <person name="Mukhopadhyay B."/>
            <person name="Woese C."/>
            <person name="Bristow J."/>
            <person name="Kyrpides N."/>
        </authorList>
    </citation>
    <scope>NUCLEOTIDE SEQUENCE [LARGE SCALE GENOMIC DNA]</scope>
    <source>
        <strain evidence="2">ATCC 43588 / DSM 3639 / JCM 9404 / F1</strain>
    </source>
</reference>
<accession>A3DPI1</accession>
<dbReference type="KEGG" id="smr:Smar_1451"/>
<dbReference type="EMBL" id="CP000575">
    <property type="protein sequence ID" value="ABN70541.1"/>
    <property type="molecule type" value="Genomic_DNA"/>
</dbReference>
<dbReference type="Gene3D" id="3.30.70.920">
    <property type="match status" value="1"/>
</dbReference>
<name>A3DPI1_STAMF</name>
<dbReference type="InterPro" id="IPR011008">
    <property type="entry name" value="Dimeric_a/b-barrel"/>
</dbReference>
<dbReference type="SUPFAM" id="SSF54909">
    <property type="entry name" value="Dimeric alpha+beta barrel"/>
    <property type="match status" value="1"/>
</dbReference>
<gene>
    <name evidence="1" type="ordered locus">Smar_1451</name>
</gene>
<sequence length="107" mass="12069">MKEIIAFLRVEAGKEKEVLEKLSSLNEVRDVCIVFGEYDIIAHFRVDIEEDLLPQATIIKAHKIISEKLHNIEGIVDIVFLPVSESLIKKRGPVQVEIPVPISNPVD</sequence>
<protein>
    <submittedName>
        <fullName evidence="1">Transcriptional regulatory protein, AsnC family</fullName>
    </submittedName>
</protein>
<keyword evidence="2" id="KW-1185">Reference proteome</keyword>
<organism evidence="1 2">
    <name type="scientific">Staphylothermus marinus (strain ATCC 43588 / DSM 3639 / JCM 9404 / F1)</name>
    <dbReference type="NCBI Taxonomy" id="399550"/>
    <lineage>
        <taxon>Archaea</taxon>
        <taxon>Thermoproteota</taxon>
        <taxon>Thermoprotei</taxon>
        <taxon>Desulfurococcales</taxon>
        <taxon>Desulfurococcaceae</taxon>
        <taxon>Staphylothermus</taxon>
    </lineage>
</organism>
<dbReference type="eggNOG" id="arCOG01117">
    <property type="taxonomic scope" value="Archaea"/>
</dbReference>
<evidence type="ECO:0000313" key="1">
    <source>
        <dbReference type="EMBL" id="ABN70541.1"/>
    </source>
</evidence>
<dbReference type="Proteomes" id="UP000000254">
    <property type="component" value="Chromosome"/>
</dbReference>
<reference evidence="1 2" key="2">
    <citation type="journal article" date="2009" name="Stand. Genomic Sci.">
        <title>Complete genome sequence of Staphylothermus marinus Stetter and Fiala 1986 type strain F1.</title>
        <authorList>
            <person name="Anderson I.J."/>
            <person name="Sun H."/>
            <person name="Lapidus A."/>
            <person name="Copeland A."/>
            <person name="Glavina Del Rio T."/>
            <person name="Tice H."/>
            <person name="Dalin E."/>
            <person name="Lucas S."/>
            <person name="Barry K."/>
            <person name="Land M."/>
            <person name="Richardson P."/>
            <person name="Huber H."/>
            <person name="Kyrpides N.C."/>
        </authorList>
    </citation>
    <scope>NUCLEOTIDE SEQUENCE [LARGE SCALE GENOMIC DNA]</scope>
    <source>
        <strain evidence="2">ATCC 43588 / DSM 3639 / JCM 9404 / F1</strain>
    </source>
</reference>
<proteinExistence type="predicted"/>
<dbReference type="RefSeq" id="WP_011839735.1">
    <property type="nucleotide sequence ID" value="NC_009033.1"/>
</dbReference>
<dbReference type="AlphaFoldDB" id="A3DPI1"/>
<dbReference type="GeneID" id="4907810"/>
<dbReference type="STRING" id="399550.Smar_1451"/>